<dbReference type="AlphaFoldDB" id="A0ABD0L115"/>
<name>A0ABD0L115_9CAEN</name>
<organism evidence="1 2">
    <name type="scientific">Batillaria attramentaria</name>
    <dbReference type="NCBI Taxonomy" id="370345"/>
    <lineage>
        <taxon>Eukaryota</taxon>
        <taxon>Metazoa</taxon>
        <taxon>Spiralia</taxon>
        <taxon>Lophotrochozoa</taxon>
        <taxon>Mollusca</taxon>
        <taxon>Gastropoda</taxon>
        <taxon>Caenogastropoda</taxon>
        <taxon>Sorbeoconcha</taxon>
        <taxon>Cerithioidea</taxon>
        <taxon>Batillariidae</taxon>
        <taxon>Batillaria</taxon>
    </lineage>
</organism>
<dbReference type="EMBL" id="JACVVK020000096">
    <property type="protein sequence ID" value="KAK7493145.1"/>
    <property type="molecule type" value="Genomic_DNA"/>
</dbReference>
<accession>A0ABD0L115</accession>
<evidence type="ECO:0008006" key="3">
    <source>
        <dbReference type="Google" id="ProtNLM"/>
    </source>
</evidence>
<evidence type="ECO:0000313" key="1">
    <source>
        <dbReference type="EMBL" id="KAK7493145.1"/>
    </source>
</evidence>
<reference evidence="1 2" key="1">
    <citation type="journal article" date="2023" name="Sci. Data">
        <title>Genome assembly of the Korean intertidal mud-creeper Batillaria attramentaria.</title>
        <authorList>
            <person name="Patra A.K."/>
            <person name="Ho P.T."/>
            <person name="Jun S."/>
            <person name="Lee S.J."/>
            <person name="Kim Y."/>
            <person name="Won Y.J."/>
        </authorList>
    </citation>
    <scope>NUCLEOTIDE SEQUENCE [LARGE SCALE GENOMIC DNA]</scope>
    <source>
        <strain evidence="1">Wonlab-2016</strain>
    </source>
</reference>
<sequence length="164" mass="18004">MPTPEPAALQLVKLWYPESAEEVVSWCAHIHMQSVLPEAIIIDDLDVFITQSKNPEHGAARLIAALVDAAAWIASKSERCKLIFTASHRVTVLPSVLRQFHFRIAELQKSSAGGENDFQLTLTHPSSSSKNVVTVDYTITGDNIMLRTVTSRSLPTDKTVVPAV</sequence>
<protein>
    <recommendedName>
        <fullName evidence="3">ATPase AAA-type core domain-containing protein</fullName>
    </recommendedName>
</protein>
<proteinExistence type="predicted"/>
<comment type="caution">
    <text evidence="1">The sequence shown here is derived from an EMBL/GenBank/DDBJ whole genome shotgun (WGS) entry which is preliminary data.</text>
</comment>
<dbReference type="PANTHER" id="PTHR28653">
    <property type="match status" value="1"/>
</dbReference>
<keyword evidence="2" id="KW-1185">Reference proteome</keyword>
<dbReference type="Proteomes" id="UP001519460">
    <property type="component" value="Unassembled WGS sequence"/>
</dbReference>
<gene>
    <name evidence="1" type="ORF">BaRGS_00015666</name>
</gene>
<dbReference type="PANTHER" id="PTHR28653:SF1">
    <property type="entry name" value="ATPASE SWSAP1"/>
    <property type="match status" value="1"/>
</dbReference>
<evidence type="ECO:0000313" key="2">
    <source>
        <dbReference type="Proteomes" id="UP001519460"/>
    </source>
</evidence>